<feature type="chain" id="PRO_5009445521" evidence="1">
    <location>
        <begin position="25"/>
        <end position="66"/>
    </location>
</feature>
<gene>
    <name evidence="2" type="ORF">RAG0_03220</name>
</gene>
<proteinExistence type="predicted"/>
<organism evidence="2 3">
    <name type="scientific">Rhynchosporium agropyri</name>
    <dbReference type="NCBI Taxonomy" id="914238"/>
    <lineage>
        <taxon>Eukaryota</taxon>
        <taxon>Fungi</taxon>
        <taxon>Dikarya</taxon>
        <taxon>Ascomycota</taxon>
        <taxon>Pezizomycotina</taxon>
        <taxon>Leotiomycetes</taxon>
        <taxon>Helotiales</taxon>
        <taxon>Ploettnerulaceae</taxon>
        <taxon>Rhynchosporium</taxon>
    </lineage>
</organism>
<feature type="signal peptide" evidence="1">
    <location>
        <begin position="1"/>
        <end position="24"/>
    </location>
</feature>
<evidence type="ECO:0000313" key="2">
    <source>
        <dbReference type="EMBL" id="CZS92687.1"/>
    </source>
</evidence>
<keyword evidence="1" id="KW-0732">Signal</keyword>
<sequence>MSYNAFSRINLSLAIVFLFDIARSDYDTSLLATHAALAQCKEDFERDRKFLSLVHQNIHNMLEKEV</sequence>
<dbReference type="Proteomes" id="UP000178912">
    <property type="component" value="Unassembled WGS sequence"/>
</dbReference>
<keyword evidence="3" id="KW-1185">Reference proteome</keyword>
<accession>A0A1E1K3I8</accession>
<protein>
    <submittedName>
        <fullName evidence="2">Uncharacterized protein</fullName>
    </submittedName>
</protein>
<reference evidence="3" key="1">
    <citation type="submission" date="2016-03" db="EMBL/GenBank/DDBJ databases">
        <authorList>
            <person name="Guldener U."/>
        </authorList>
    </citation>
    <scope>NUCLEOTIDE SEQUENCE [LARGE SCALE GENOMIC DNA]</scope>
    <source>
        <strain evidence="3">04CH-RAC-A.6.1</strain>
    </source>
</reference>
<name>A0A1E1K3I8_9HELO</name>
<evidence type="ECO:0000256" key="1">
    <source>
        <dbReference type="SAM" id="SignalP"/>
    </source>
</evidence>
<dbReference type="EMBL" id="FJUX01000013">
    <property type="protein sequence ID" value="CZS92687.1"/>
    <property type="molecule type" value="Genomic_DNA"/>
</dbReference>
<evidence type="ECO:0000313" key="3">
    <source>
        <dbReference type="Proteomes" id="UP000178912"/>
    </source>
</evidence>
<dbReference type="AlphaFoldDB" id="A0A1E1K3I8"/>